<accession>A0A9Q0MLG8</accession>
<organism evidence="2 3">
    <name type="scientific">Pseudolycoriella hygida</name>
    <dbReference type="NCBI Taxonomy" id="35572"/>
    <lineage>
        <taxon>Eukaryota</taxon>
        <taxon>Metazoa</taxon>
        <taxon>Ecdysozoa</taxon>
        <taxon>Arthropoda</taxon>
        <taxon>Hexapoda</taxon>
        <taxon>Insecta</taxon>
        <taxon>Pterygota</taxon>
        <taxon>Neoptera</taxon>
        <taxon>Endopterygota</taxon>
        <taxon>Diptera</taxon>
        <taxon>Nematocera</taxon>
        <taxon>Sciaroidea</taxon>
        <taxon>Sciaridae</taxon>
        <taxon>Pseudolycoriella</taxon>
    </lineage>
</organism>
<reference evidence="2" key="1">
    <citation type="submission" date="2022-07" db="EMBL/GenBank/DDBJ databases">
        <authorList>
            <person name="Trinca V."/>
            <person name="Uliana J.V.C."/>
            <person name="Torres T.T."/>
            <person name="Ward R.J."/>
            <person name="Monesi N."/>
        </authorList>
    </citation>
    <scope>NUCLEOTIDE SEQUENCE</scope>
    <source>
        <strain evidence="2">HSMRA1968</strain>
        <tissue evidence="2">Whole embryos</tissue>
    </source>
</reference>
<keyword evidence="3" id="KW-1185">Reference proteome</keyword>
<dbReference type="AlphaFoldDB" id="A0A9Q0MLG8"/>
<dbReference type="Proteomes" id="UP001151699">
    <property type="component" value="Unassembled WGS sequence"/>
</dbReference>
<comment type="caution">
    <text evidence="2">The sequence shown here is derived from an EMBL/GenBank/DDBJ whole genome shotgun (WGS) entry which is preliminary data.</text>
</comment>
<gene>
    <name evidence="2" type="primary">Eif4b</name>
    <name evidence="2" type="ORF">Bhyg_15907</name>
</gene>
<protein>
    <submittedName>
        <fullName evidence="2">Eukaryotic translation initiation factor 4B</fullName>
    </submittedName>
</protein>
<feature type="compositionally biased region" description="Basic and acidic residues" evidence="1">
    <location>
        <begin position="85"/>
        <end position="142"/>
    </location>
</feature>
<dbReference type="GO" id="GO:0003743">
    <property type="term" value="F:translation initiation factor activity"/>
    <property type="evidence" value="ECO:0007669"/>
    <property type="project" value="UniProtKB-KW"/>
</dbReference>
<sequence length="209" mass="25176">ATIFGNAKPVDTAAKEREIEERLEKQRALEEERQRERSEKAAAEESSEKEPEVVVDNQVNSWRRRDNERNIDDLPRTQSPPRRRYSPDRRGPRKYDDRRGGRDRDYDNYHRRDNRDRDNRDNRDNRDHRNRDRDQRMDRNRGGDNYNRGSGNNRNDMTRNRDEKDKMSRRDKSAGDPRDIDRMPKYQAPVKPKLQMSNKYEDLDEDGSD</sequence>
<feature type="compositionally biased region" description="Basic and acidic residues" evidence="1">
    <location>
        <begin position="156"/>
        <end position="184"/>
    </location>
</feature>
<evidence type="ECO:0000256" key="1">
    <source>
        <dbReference type="SAM" id="MobiDB-lite"/>
    </source>
</evidence>
<name>A0A9Q0MLG8_9DIPT</name>
<feature type="compositionally biased region" description="Basic and acidic residues" evidence="1">
    <location>
        <begin position="13"/>
        <end position="52"/>
    </location>
</feature>
<proteinExistence type="predicted"/>
<evidence type="ECO:0000313" key="3">
    <source>
        <dbReference type="Proteomes" id="UP001151699"/>
    </source>
</evidence>
<feature type="non-terminal residue" evidence="2">
    <location>
        <position position="209"/>
    </location>
</feature>
<dbReference type="EMBL" id="WJQU01001988">
    <property type="protein sequence ID" value="KAJ6633470.1"/>
    <property type="molecule type" value="Genomic_DNA"/>
</dbReference>
<keyword evidence="2" id="KW-0396">Initiation factor</keyword>
<feature type="compositionally biased region" description="Basic and acidic residues" evidence="1">
    <location>
        <begin position="63"/>
        <end position="75"/>
    </location>
</feature>
<keyword evidence="2" id="KW-0648">Protein biosynthesis</keyword>
<feature type="region of interest" description="Disordered" evidence="1">
    <location>
        <begin position="1"/>
        <end position="209"/>
    </location>
</feature>
<evidence type="ECO:0000313" key="2">
    <source>
        <dbReference type="EMBL" id="KAJ6633470.1"/>
    </source>
</evidence>